<feature type="region of interest" description="Disordered" evidence="1">
    <location>
        <begin position="40"/>
        <end position="77"/>
    </location>
</feature>
<comment type="caution">
    <text evidence="2">The sequence shown here is derived from an EMBL/GenBank/DDBJ whole genome shotgun (WGS) entry which is preliminary data.</text>
</comment>
<organism evidence="2 3">
    <name type="scientific">Streptomyces axinellae</name>
    <dbReference type="NCBI Taxonomy" id="552788"/>
    <lineage>
        <taxon>Bacteria</taxon>
        <taxon>Bacillati</taxon>
        <taxon>Actinomycetota</taxon>
        <taxon>Actinomycetes</taxon>
        <taxon>Kitasatosporales</taxon>
        <taxon>Streptomycetaceae</taxon>
        <taxon>Streptomyces</taxon>
    </lineage>
</organism>
<evidence type="ECO:0008006" key="4">
    <source>
        <dbReference type="Google" id="ProtNLM"/>
    </source>
</evidence>
<evidence type="ECO:0000313" key="2">
    <source>
        <dbReference type="EMBL" id="GAA2606226.1"/>
    </source>
</evidence>
<reference evidence="2 3" key="1">
    <citation type="journal article" date="2019" name="Int. J. Syst. Evol. Microbiol.">
        <title>The Global Catalogue of Microorganisms (GCM) 10K type strain sequencing project: providing services to taxonomists for standard genome sequencing and annotation.</title>
        <authorList>
            <consortium name="The Broad Institute Genomics Platform"/>
            <consortium name="The Broad Institute Genome Sequencing Center for Infectious Disease"/>
            <person name="Wu L."/>
            <person name="Ma J."/>
        </authorList>
    </citation>
    <scope>NUCLEOTIDE SEQUENCE [LARGE SCALE GENOMIC DNA]</scope>
    <source>
        <strain evidence="2 3">JCM 16373</strain>
    </source>
</reference>
<proteinExistence type="predicted"/>
<evidence type="ECO:0000313" key="3">
    <source>
        <dbReference type="Proteomes" id="UP001501447"/>
    </source>
</evidence>
<accession>A0ABN3PYI8</accession>
<dbReference type="EMBL" id="BAAARJ010000005">
    <property type="protein sequence ID" value="GAA2606226.1"/>
    <property type="molecule type" value="Genomic_DNA"/>
</dbReference>
<name>A0ABN3PYI8_9ACTN</name>
<gene>
    <name evidence="2" type="ORF">GCM10009863_19640</name>
</gene>
<evidence type="ECO:0000256" key="1">
    <source>
        <dbReference type="SAM" id="MobiDB-lite"/>
    </source>
</evidence>
<sequence length="77" mass="8202">MDCFLRVHARLLSQRLDKVRGDALHSDSLHLDPVGQEHGAGLCAPPALPLGGASREDGPVMHPSAAQYAKKPRSHSA</sequence>
<keyword evidence="3" id="KW-1185">Reference proteome</keyword>
<protein>
    <recommendedName>
        <fullName evidence="4">Transposase</fullName>
    </recommendedName>
</protein>
<dbReference type="Proteomes" id="UP001501447">
    <property type="component" value="Unassembled WGS sequence"/>
</dbReference>